<evidence type="ECO:0000313" key="2">
    <source>
        <dbReference type="Proteomes" id="UP000184253"/>
    </source>
</evidence>
<reference evidence="1 2" key="1">
    <citation type="submission" date="2016-11" db="EMBL/GenBank/DDBJ databases">
        <authorList>
            <person name="Varghese N."/>
            <person name="Submissions S."/>
        </authorList>
    </citation>
    <scope>NUCLEOTIDE SEQUENCE [LARGE SCALE GENOMIC DNA]</scope>
    <source>
        <strain evidence="1 2">VTM4R57</strain>
    </source>
</reference>
<dbReference type="EMBL" id="FRCE01000005">
    <property type="protein sequence ID" value="SHL54886.1"/>
    <property type="molecule type" value="Genomic_DNA"/>
</dbReference>
<evidence type="ECO:0000313" key="1">
    <source>
        <dbReference type="EMBL" id="SHL54886.1"/>
    </source>
</evidence>
<name>A0ABD7M7C4_MICLU</name>
<dbReference type="AlphaFoldDB" id="A0ABD7M7C4"/>
<dbReference type="Proteomes" id="UP000184253">
    <property type="component" value="Unassembled WGS sequence"/>
</dbReference>
<gene>
    <name evidence="1" type="ORF">SAMN04487849_10513</name>
</gene>
<proteinExistence type="predicted"/>
<sequence length="98" mass="10409">MVATDSRAAALRYKHAMDAYLAKRVGVPGYGWGALVAFSGEVEDPAAPDEMLTERAANPGVHADLTSHDSTLTGAGCEWRRGRAELRRAAGHSRLGCV</sequence>
<organism evidence="1 2">
    <name type="scientific">Micrococcus luteus</name>
    <name type="common">Micrococcus lysodeikticus</name>
    <dbReference type="NCBI Taxonomy" id="1270"/>
    <lineage>
        <taxon>Bacteria</taxon>
        <taxon>Bacillati</taxon>
        <taxon>Actinomycetota</taxon>
        <taxon>Actinomycetes</taxon>
        <taxon>Micrococcales</taxon>
        <taxon>Micrococcaceae</taxon>
        <taxon>Micrococcus</taxon>
    </lineage>
</organism>
<accession>A0ABD7M7C4</accession>
<protein>
    <submittedName>
        <fullName evidence="1">Uncharacterized protein</fullName>
    </submittedName>
</protein>
<comment type="caution">
    <text evidence="1">The sequence shown here is derived from an EMBL/GenBank/DDBJ whole genome shotgun (WGS) entry which is preliminary data.</text>
</comment>